<keyword evidence="1" id="KW-0812">Transmembrane</keyword>
<sequence length="113" mass="12659">MLMKLAFTIFAGGVLAYFALPDQEAGLHMLGFSTAFLILSLAGVCVIAFLTHKLGRYRLPPSLQLSRCDDDLPLHDAAKPDRSPWSTSGVNPKDPNLIWQYRLNDRRLGRFKL</sequence>
<organism evidence="2 3">
    <name type="scientific">Mesorhizobium shangrilense</name>
    <dbReference type="NCBI Taxonomy" id="460060"/>
    <lineage>
        <taxon>Bacteria</taxon>
        <taxon>Pseudomonadati</taxon>
        <taxon>Pseudomonadota</taxon>
        <taxon>Alphaproteobacteria</taxon>
        <taxon>Hyphomicrobiales</taxon>
        <taxon>Phyllobacteriaceae</taxon>
        <taxon>Mesorhizobium</taxon>
    </lineage>
</organism>
<proteinExistence type="predicted"/>
<keyword evidence="3" id="KW-1185">Reference proteome</keyword>
<name>A0ABV2DMQ0_9HYPH</name>
<keyword evidence="1" id="KW-0472">Membrane</keyword>
<reference evidence="2 3" key="1">
    <citation type="submission" date="2024-06" db="EMBL/GenBank/DDBJ databases">
        <authorList>
            <person name="Kim D.-U."/>
        </authorList>
    </citation>
    <scope>NUCLEOTIDE SEQUENCE [LARGE SCALE GENOMIC DNA]</scope>
    <source>
        <strain evidence="2 3">KACC15460</strain>
    </source>
</reference>
<dbReference type="EMBL" id="JBEWSZ010000003">
    <property type="protein sequence ID" value="MET2831285.1"/>
    <property type="molecule type" value="Genomic_DNA"/>
</dbReference>
<evidence type="ECO:0000313" key="3">
    <source>
        <dbReference type="Proteomes" id="UP001548832"/>
    </source>
</evidence>
<protein>
    <submittedName>
        <fullName evidence="2">Uncharacterized protein</fullName>
    </submittedName>
</protein>
<gene>
    <name evidence="2" type="ORF">ABVQ20_30475</name>
</gene>
<evidence type="ECO:0000256" key="1">
    <source>
        <dbReference type="SAM" id="Phobius"/>
    </source>
</evidence>
<evidence type="ECO:0000313" key="2">
    <source>
        <dbReference type="EMBL" id="MET2831285.1"/>
    </source>
</evidence>
<feature type="transmembrane region" description="Helical" evidence="1">
    <location>
        <begin position="31"/>
        <end position="50"/>
    </location>
</feature>
<accession>A0ABV2DMQ0</accession>
<keyword evidence="1" id="KW-1133">Transmembrane helix</keyword>
<dbReference type="RefSeq" id="WP_354463387.1">
    <property type="nucleotide sequence ID" value="NZ_JBEWSZ010000003.1"/>
</dbReference>
<dbReference type="Proteomes" id="UP001548832">
    <property type="component" value="Unassembled WGS sequence"/>
</dbReference>
<comment type="caution">
    <text evidence="2">The sequence shown here is derived from an EMBL/GenBank/DDBJ whole genome shotgun (WGS) entry which is preliminary data.</text>
</comment>